<feature type="domain" description="PE-PPE" evidence="2">
    <location>
        <begin position="133"/>
        <end position="335"/>
    </location>
</feature>
<evidence type="ECO:0000259" key="2">
    <source>
        <dbReference type="Pfam" id="PF08237"/>
    </source>
</evidence>
<proteinExistence type="predicted"/>
<dbReference type="InterPro" id="IPR029058">
    <property type="entry name" value="AB_hydrolase_fold"/>
</dbReference>
<dbReference type="RefSeq" id="WP_308473238.1">
    <property type="nucleotide sequence ID" value="NZ_OY726394.1"/>
</dbReference>
<accession>A0ABM9LKE3</accession>
<sequence length="466" mass="49335">MTKTVVGDLISGGVPRSAVRSKVFQGVSMAGVGAMFGPRGARVVIAVVSALVVLAGMAGPVVVPALSGQSSPAVSRAVELSAGEVAFVMGGSGIPLPSDGYVNAADELYLRPHGFTGTAESLFTPQLYFPGNLSEVEGARLLAEAINNQIAAGGVSADNPVYVFGYSQSSAMSSMTMEQLQHQGVAPEDVHFVMVGNSANPNGGLIELLNFWGGDLTFWNGMTLGHPTPDYFTTDVYTMEYDGYADFPRYPLNLLADLNAIAGMFLLHDGYFGLSEDDIANAIQLETSGDSLTNYYMIPSETLPLLDLLRLNPVWGNPLAELLEPSMRILVNLGYGSLTEGWNQGPANVPTTFSFELLPSNISWDEVNAALSDAWSQGVQAAIRAFQDPANYIFGSFMEQEPFSTLWNAAQRVFFDIQDPTPLFGGLFGGSAEATDPGVSADSVVDGQPDLSSITDLLGLDLSNPA</sequence>
<reference evidence="3 4" key="1">
    <citation type="submission" date="2023-08" db="EMBL/GenBank/DDBJ databases">
        <authorList>
            <person name="Folkvardsen B D."/>
            <person name="Norman A."/>
        </authorList>
    </citation>
    <scope>NUCLEOTIDE SEQUENCE [LARGE SCALE GENOMIC DNA]</scope>
    <source>
        <strain evidence="3 4">Mu0083</strain>
    </source>
</reference>
<dbReference type="EMBL" id="OY726394">
    <property type="protein sequence ID" value="CAJ1500567.1"/>
    <property type="molecule type" value="Genomic_DNA"/>
</dbReference>
<keyword evidence="4" id="KW-1185">Reference proteome</keyword>
<organism evidence="3 4">
    <name type="scientific">[Mycobacterium] kokjensenii</name>
    <dbReference type="NCBI Taxonomy" id="3064287"/>
    <lineage>
        <taxon>Bacteria</taxon>
        <taxon>Bacillati</taxon>
        <taxon>Actinomycetota</taxon>
        <taxon>Actinomycetes</taxon>
        <taxon>Mycobacteriales</taxon>
        <taxon>Mycobacteriaceae</taxon>
        <taxon>Mycolicibacter</taxon>
    </lineage>
</organism>
<feature type="transmembrane region" description="Helical" evidence="1">
    <location>
        <begin position="43"/>
        <end position="66"/>
    </location>
</feature>
<evidence type="ECO:0000256" key="1">
    <source>
        <dbReference type="SAM" id="Phobius"/>
    </source>
</evidence>
<protein>
    <submittedName>
        <fullName evidence="3">PE-PPE domain-containing protein</fullName>
    </submittedName>
</protein>
<evidence type="ECO:0000313" key="3">
    <source>
        <dbReference type="EMBL" id="CAJ1500567.1"/>
    </source>
</evidence>
<keyword evidence="1" id="KW-0472">Membrane</keyword>
<dbReference type="Pfam" id="PF08237">
    <property type="entry name" value="PE-PPE"/>
    <property type="match status" value="1"/>
</dbReference>
<dbReference type="SUPFAM" id="SSF53474">
    <property type="entry name" value="alpha/beta-Hydrolases"/>
    <property type="match status" value="1"/>
</dbReference>
<evidence type="ECO:0000313" key="4">
    <source>
        <dbReference type="Proteomes" id="UP001190336"/>
    </source>
</evidence>
<dbReference type="InterPro" id="IPR013228">
    <property type="entry name" value="PE-PPE_C"/>
</dbReference>
<keyword evidence="1" id="KW-0812">Transmembrane</keyword>
<name>A0ABM9LKE3_9MYCO</name>
<dbReference type="Proteomes" id="UP001190336">
    <property type="component" value="Chromosome"/>
</dbReference>
<gene>
    <name evidence="3" type="ORF">MU0083_002462</name>
</gene>
<keyword evidence="1" id="KW-1133">Transmembrane helix</keyword>